<dbReference type="EMBL" id="PEXU01000044">
    <property type="protein sequence ID" value="PIS42409.1"/>
    <property type="molecule type" value="Genomic_DNA"/>
</dbReference>
<name>A0A2H0YVU7_9BACT</name>
<evidence type="ECO:0000313" key="9">
    <source>
        <dbReference type="Proteomes" id="UP000231542"/>
    </source>
</evidence>
<evidence type="ECO:0000256" key="5">
    <source>
        <dbReference type="ARBA" id="ARBA00048128"/>
    </source>
</evidence>
<keyword evidence="4 6" id="KW-0548">Nucleotidyltransferase</keyword>
<protein>
    <recommendedName>
        <fullName evidence="2 6">UTP--glucose-1-phosphate uridylyltransferase</fullName>
        <ecNumber evidence="2 6">2.7.7.9</ecNumber>
    </recommendedName>
    <alternativeName>
        <fullName evidence="6">UDP-glucose pyrophosphorylase</fullName>
    </alternativeName>
</protein>
<dbReference type="Proteomes" id="UP000231542">
    <property type="component" value="Unassembled WGS sequence"/>
</dbReference>
<evidence type="ECO:0000313" key="8">
    <source>
        <dbReference type="EMBL" id="PIS42409.1"/>
    </source>
</evidence>
<evidence type="ECO:0000259" key="7">
    <source>
        <dbReference type="Pfam" id="PF00483"/>
    </source>
</evidence>
<comment type="caution">
    <text evidence="8">The sequence shown here is derived from an EMBL/GenBank/DDBJ whole genome shotgun (WGS) entry which is preliminary data.</text>
</comment>
<evidence type="ECO:0000256" key="4">
    <source>
        <dbReference type="ARBA" id="ARBA00022695"/>
    </source>
</evidence>
<dbReference type="GO" id="GO:0006011">
    <property type="term" value="P:UDP-alpha-D-glucose metabolic process"/>
    <property type="evidence" value="ECO:0007669"/>
    <property type="project" value="InterPro"/>
</dbReference>
<dbReference type="InterPro" id="IPR005771">
    <property type="entry name" value="GalU_uridylyltTrfase_bac/arc"/>
</dbReference>
<evidence type="ECO:0000256" key="1">
    <source>
        <dbReference type="ARBA" id="ARBA00006890"/>
    </source>
</evidence>
<keyword evidence="3 6" id="KW-0808">Transferase</keyword>
<dbReference type="InterPro" id="IPR005835">
    <property type="entry name" value="NTP_transferase_dom"/>
</dbReference>
<gene>
    <name evidence="8" type="primary">galU</name>
    <name evidence="8" type="ORF">COT24_03735</name>
</gene>
<evidence type="ECO:0000256" key="2">
    <source>
        <dbReference type="ARBA" id="ARBA00012415"/>
    </source>
</evidence>
<dbReference type="AlphaFoldDB" id="A0A2H0YVU7"/>
<dbReference type="Pfam" id="PF00483">
    <property type="entry name" value="NTP_transferase"/>
    <property type="match status" value="1"/>
</dbReference>
<evidence type="ECO:0000256" key="3">
    <source>
        <dbReference type="ARBA" id="ARBA00022679"/>
    </source>
</evidence>
<dbReference type="PANTHER" id="PTHR43197">
    <property type="entry name" value="UTP--GLUCOSE-1-PHOSPHATE URIDYLYLTRANSFERASE"/>
    <property type="match status" value="1"/>
</dbReference>
<proteinExistence type="inferred from homology"/>
<comment type="catalytic activity">
    <reaction evidence="5 6">
        <text>alpha-D-glucose 1-phosphate + UTP + H(+) = UDP-alpha-D-glucose + diphosphate</text>
        <dbReference type="Rhea" id="RHEA:19889"/>
        <dbReference type="ChEBI" id="CHEBI:15378"/>
        <dbReference type="ChEBI" id="CHEBI:33019"/>
        <dbReference type="ChEBI" id="CHEBI:46398"/>
        <dbReference type="ChEBI" id="CHEBI:58601"/>
        <dbReference type="ChEBI" id="CHEBI:58885"/>
        <dbReference type="EC" id="2.7.7.9"/>
    </reaction>
</comment>
<accession>A0A2H0YVU7</accession>
<dbReference type="InterPro" id="IPR029044">
    <property type="entry name" value="Nucleotide-diphossugar_trans"/>
</dbReference>
<sequence length="290" mass="32287">MTKIKKAVIPVAGFGTRFLPVTKAQPKEMLPVVDKPSVQYAVEEAVRAGIKDIILITGNSKRAIEDHFDSNFELEYNLKTKKKTQALKAVQKIAKLANFIYIRQNKALGNGHAILCAKSVIGKEPFVVIWPDDLIDSPQNCIQQMIEVYDQYQSPVIGVLAVTKKEVEKYGIIKNKYITKNVHQVLGVVEKPKLSKAPSNLAILKGYVLTSSVFGILEKLKPGKGGEIWLADAVMKLLKTHSVFACEFKGKIYDVGSKAGWLKANIAYALKHPELKEEIKKFIAKDLKKI</sequence>
<dbReference type="EC" id="2.7.7.9" evidence="2 6"/>
<organism evidence="8 9">
    <name type="scientific">Candidatus Kerfeldbacteria bacterium CG08_land_8_20_14_0_20_40_16</name>
    <dbReference type="NCBI Taxonomy" id="2014244"/>
    <lineage>
        <taxon>Bacteria</taxon>
        <taxon>Candidatus Kerfeldiibacteriota</taxon>
    </lineage>
</organism>
<dbReference type="CDD" id="cd02541">
    <property type="entry name" value="UGPase_prokaryotic"/>
    <property type="match status" value="1"/>
</dbReference>
<dbReference type="NCBIfam" id="TIGR01099">
    <property type="entry name" value="galU"/>
    <property type="match status" value="1"/>
</dbReference>
<dbReference type="PANTHER" id="PTHR43197:SF1">
    <property type="entry name" value="UTP--GLUCOSE-1-PHOSPHATE URIDYLYLTRANSFERASE"/>
    <property type="match status" value="1"/>
</dbReference>
<feature type="domain" description="Nucleotidyl transferase" evidence="7">
    <location>
        <begin position="6"/>
        <end position="268"/>
    </location>
</feature>
<reference evidence="8 9" key="1">
    <citation type="submission" date="2017-09" db="EMBL/GenBank/DDBJ databases">
        <title>Depth-based differentiation of microbial function through sediment-hosted aquifers and enrichment of novel symbionts in the deep terrestrial subsurface.</title>
        <authorList>
            <person name="Probst A.J."/>
            <person name="Ladd B."/>
            <person name="Jarett J.K."/>
            <person name="Geller-Mcgrath D.E."/>
            <person name="Sieber C.M."/>
            <person name="Emerson J.B."/>
            <person name="Anantharaman K."/>
            <person name="Thomas B.C."/>
            <person name="Malmstrom R."/>
            <person name="Stieglmeier M."/>
            <person name="Klingl A."/>
            <person name="Woyke T."/>
            <person name="Ryan C.M."/>
            <person name="Banfield J.F."/>
        </authorList>
    </citation>
    <scope>NUCLEOTIDE SEQUENCE [LARGE SCALE GENOMIC DNA]</scope>
    <source>
        <strain evidence="8">CG08_land_8_20_14_0_20_40_16</strain>
    </source>
</reference>
<comment type="similarity">
    <text evidence="1 6">Belongs to the UDPGP type 2 family.</text>
</comment>
<dbReference type="GO" id="GO:0003983">
    <property type="term" value="F:UTP:glucose-1-phosphate uridylyltransferase activity"/>
    <property type="evidence" value="ECO:0007669"/>
    <property type="project" value="UniProtKB-EC"/>
</dbReference>
<evidence type="ECO:0000256" key="6">
    <source>
        <dbReference type="RuleBase" id="RU361259"/>
    </source>
</evidence>
<dbReference type="Gene3D" id="3.90.550.10">
    <property type="entry name" value="Spore Coat Polysaccharide Biosynthesis Protein SpsA, Chain A"/>
    <property type="match status" value="1"/>
</dbReference>
<dbReference type="SUPFAM" id="SSF53448">
    <property type="entry name" value="Nucleotide-diphospho-sugar transferases"/>
    <property type="match status" value="1"/>
</dbReference>